<reference evidence="3 4" key="1">
    <citation type="journal article" date="2012" name="PLoS Pathog.">
        <title>Diverse lifestyles and strategies of plant pathogenesis encoded in the genomes of eighteen Dothideomycetes fungi.</title>
        <authorList>
            <person name="Ohm R.A."/>
            <person name="Feau N."/>
            <person name="Henrissat B."/>
            <person name="Schoch C.L."/>
            <person name="Horwitz B.A."/>
            <person name="Barry K.W."/>
            <person name="Condon B.J."/>
            <person name="Copeland A.C."/>
            <person name="Dhillon B."/>
            <person name="Glaser F."/>
            <person name="Hesse C.N."/>
            <person name="Kosti I."/>
            <person name="LaButti K."/>
            <person name="Lindquist E.A."/>
            <person name="Lucas S."/>
            <person name="Salamov A.A."/>
            <person name="Bradshaw R.E."/>
            <person name="Ciuffetti L."/>
            <person name="Hamelin R.C."/>
            <person name="Kema G.H.J."/>
            <person name="Lawrence C."/>
            <person name="Scott J.A."/>
            <person name="Spatafora J.W."/>
            <person name="Turgeon B.G."/>
            <person name="de Wit P.J.G.M."/>
            <person name="Zhong S."/>
            <person name="Goodwin S.B."/>
            <person name="Grigoriev I.V."/>
        </authorList>
    </citation>
    <scope>NUCLEOTIDE SEQUENCE [LARGE SCALE GENOMIC DNA]</scope>
    <source>
        <strain evidence="4">C5 / ATCC 48332 / race O</strain>
    </source>
</reference>
<dbReference type="PANTHER" id="PTHR12203:SF22">
    <property type="entry name" value="CAPSULE ASSOCIATED PROTEIN"/>
    <property type="match status" value="1"/>
</dbReference>
<dbReference type="STRING" id="701091.M2UAF6"/>
<proteinExistence type="predicted"/>
<protein>
    <submittedName>
        <fullName evidence="3">Glycosyltransferase family 90 protein</fullName>
    </submittedName>
</protein>
<evidence type="ECO:0000313" key="3">
    <source>
        <dbReference type="EMBL" id="EMD84927.1"/>
    </source>
</evidence>
<evidence type="ECO:0000313" key="4">
    <source>
        <dbReference type="Proteomes" id="UP000016936"/>
    </source>
</evidence>
<gene>
    <name evidence="3" type="ORF">COCHEDRAFT_1120563</name>
</gene>
<reference evidence="4" key="2">
    <citation type="journal article" date="2013" name="PLoS Genet.">
        <title>Comparative genome structure, secondary metabolite, and effector coding capacity across Cochliobolus pathogens.</title>
        <authorList>
            <person name="Condon B.J."/>
            <person name="Leng Y."/>
            <person name="Wu D."/>
            <person name="Bushley K.E."/>
            <person name="Ohm R.A."/>
            <person name="Otillar R."/>
            <person name="Martin J."/>
            <person name="Schackwitz W."/>
            <person name="Grimwood J."/>
            <person name="MohdZainudin N."/>
            <person name="Xue C."/>
            <person name="Wang R."/>
            <person name="Manning V.A."/>
            <person name="Dhillon B."/>
            <person name="Tu Z.J."/>
            <person name="Steffenson B.J."/>
            <person name="Salamov A."/>
            <person name="Sun H."/>
            <person name="Lowry S."/>
            <person name="LaButti K."/>
            <person name="Han J."/>
            <person name="Copeland A."/>
            <person name="Lindquist E."/>
            <person name="Barry K."/>
            <person name="Schmutz J."/>
            <person name="Baker S.E."/>
            <person name="Ciuffetti L.M."/>
            <person name="Grigoriev I.V."/>
            <person name="Zhong S."/>
            <person name="Turgeon B.G."/>
        </authorList>
    </citation>
    <scope>NUCLEOTIDE SEQUENCE [LARGE SCALE GENOMIC DNA]</scope>
    <source>
        <strain evidence="4">C5 / ATCC 48332 / race O</strain>
    </source>
</reference>
<dbReference type="AlphaFoldDB" id="M2UAF6"/>
<feature type="domain" description="Glycosyl transferase CAP10" evidence="2">
    <location>
        <begin position="244"/>
        <end position="539"/>
    </location>
</feature>
<dbReference type="Pfam" id="PF05686">
    <property type="entry name" value="Glyco_transf_90"/>
    <property type="match status" value="1"/>
</dbReference>
<organism evidence="3 4">
    <name type="scientific">Cochliobolus heterostrophus (strain C5 / ATCC 48332 / race O)</name>
    <name type="common">Southern corn leaf blight fungus</name>
    <name type="synonym">Bipolaris maydis</name>
    <dbReference type="NCBI Taxonomy" id="701091"/>
    <lineage>
        <taxon>Eukaryota</taxon>
        <taxon>Fungi</taxon>
        <taxon>Dikarya</taxon>
        <taxon>Ascomycota</taxon>
        <taxon>Pezizomycotina</taxon>
        <taxon>Dothideomycetes</taxon>
        <taxon>Pleosporomycetidae</taxon>
        <taxon>Pleosporales</taxon>
        <taxon>Pleosporineae</taxon>
        <taxon>Pleosporaceae</taxon>
        <taxon>Bipolaris</taxon>
    </lineage>
</organism>
<dbReference type="EMBL" id="KB445597">
    <property type="protein sequence ID" value="EMD84927.1"/>
    <property type="molecule type" value="Genomic_DNA"/>
</dbReference>
<dbReference type="SMART" id="SM00672">
    <property type="entry name" value="CAP10"/>
    <property type="match status" value="1"/>
</dbReference>
<keyword evidence="1" id="KW-0472">Membrane</keyword>
<evidence type="ECO:0000259" key="2">
    <source>
        <dbReference type="SMART" id="SM00672"/>
    </source>
</evidence>
<keyword evidence="1" id="KW-1133">Transmembrane helix</keyword>
<accession>M2UAF6</accession>
<dbReference type="PANTHER" id="PTHR12203">
    <property type="entry name" value="KDEL LYS-ASP-GLU-LEU CONTAINING - RELATED"/>
    <property type="match status" value="1"/>
</dbReference>
<dbReference type="InterPro" id="IPR051091">
    <property type="entry name" value="O-Glucosyltr/Glycosyltrsf_90"/>
</dbReference>
<name>M2UAF6_COCH5</name>
<dbReference type="InterPro" id="IPR006598">
    <property type="entry name" value="CAP10"/>
</dbReference>
<dbReference type="Proteomes" id="UP000016936">
    <property type="component" value="Unassembled WGS sequence"/>
</dbReference>
<dbReference type="HOGENOM" id="CLU_005027_4_2_1"/>
<dbReference type="OrthoDB" id="541052at2759"/>
<keyword evidence="1" id="KW-0812">Transmembrane</keyword>
<dbReference type="OMA" id="LFAWRHF"/>
<keyword evidence="4" id="KW-1185">Reference proteome</keyword>
<sequence>MTNLAIHKTSWLRSVIAIVAVAISLCIHWSGICSPERATSDHPIDTLIRQAEAKLDNILLQATDSFEEAIAAYKIRRNKNPPKGFDQWFELAKTSSAVIIEDFFDPIYNDLRDFDGIPATTIRATAEAVARTKSPILRALVIKNGSVTCNCQDINWPCFDIRDMFAKLAPYLPDMTIPVNGNASPRIVIPHGFANNRSDNGLRRLEPGNEHLYVVDDWRAFWPKACPPNSGIWSNSEWTNQGVITDPDSWRNVCEQPWLAKMHGALVRPLNKIVGQTILPVFSPARTAGIERGIRYPDAIYWTQDQDYHAGTEAAATWASKQNKAVWRGTNSGGGHDAGNWHEFHRHRFVALTNSTYLQSVAGNETQDWAGFLNLPSMEQRHIQMAKNYFDTGFSVLTCHDDAYRGANLPCSYTDAHFRSVPWMSLHDMLTSFRYVFDIDGNSFSGRFHGLLLSESVVLKATIYEEWHDSRIIPWLHFVPLSNGFGRDIWTVMEYFLAHEDKAAAIAQSARSWSLKVLRREDMELYLLRLLLEWARLLEI</sequence>
<dbReference type="eggNOG" id="KOG2458">
    <property type="taxonomic scope" value="Eukaryota"/>
</dbReference>
<evidence type="ECO:0000256" key="1">
    <source>
        <dbReference type="SAM" id="Phobius"/>
    </source>
</evidence>
<feature type="transmembrane region" description="Helical" evidence="1">
    <location>
        <begin position="12"/>
        <end position="32"/>
    </location>
</feature>